<sequence length="84" mass="9425">MNLFVSNISRTVNENALRALFSEFGEVASVKIIGDKYTGESRGFGFVNMLSDTQALIAIKRLENAEFFGRRLLVSKARPNVRNK</sequence>
<reference evidence="2 3" key="1">
    <citation type="submission" date="2018-06" db="EMBL/GenBank/DDBJ databases">
        <title>Chryseolinea flavus sp. nov., a member of the phylum Bacteroidetes isolated from soil.</title>
        <authorList>
            <person name="Li Y."/>
            <person name="Wang J."/>
        </authorList>
    </citation>
    <scope>NUCLEOTIDE SEQUENCE [LARGE SCALE GENOMIC DNA]</scope>
    <source>
        <strain evidence="2 3">SDU1-6</strain>
    </source>
</reference>
<accession>A0A364Y722</accession>
<organism evidence="2 3">
    <name type="scientific">Pseudochryseolinea flava</name>
    <dbReference type="NCBI Taxonomy" id="2059302"/>
    <lineage>
        <taxon>Bacteria</taxon>
        <taxon>Pseudomonadati</taxon>
        <taxon>Bacteroidota</taxon>
        <taxon>Cytophagia</taxon>
        <taxon>Cytophagales</taxon>
        <taxon>Fulvivirgaceae</taxon>
        <taxon>Pseudochryseolinea</taxon>
    </lineage>
</organism>
<dbReference type="InterPro" id="IPR000504">
    <property type="entry name" value="RRM_dom"/>
</dbReference>
<dbReference type="RefSeq" id="WP_112746020.1">
    <property type="nucleotide sequence ID" value="NZ_QMFY01000002.1"/>
</dbReference>
<evidence type="ECO:0000259" key="1">
    <source>
        <dbReference type="PROSITE" id="PS50102"/>
    </source>
</evidence>
<comment type="caution">
    <text evidence="2">The sequence shown here is derived from an EMBL/GenBank/DDBJ whole genome shotgun (WGS) entry which is preliminary data.</text>
</comment>
<gene>
    <name evidence="2" type="ORF">DQQ10_06555</name>
</gene>
<evidence type="ECO:0000313" key="2">
    <source>
        <dbReference type="EMBL" id="RAW02197.1"/>
    </source>
</evidence>
<dbReference type="OrthoDB" id="9798855at2"/>
<dbReference type="SUPFAM" id="SSF54928">
    <property type="entry name" value="RNA-binding domain, RBD"/>
    <property type="match status" value="1"/>
</dbReference>
<protein>
    <submittedName>
        <fullName evidence="2">RNA-binding protein</fullName>
    </submittedName>
</protein>
<evidence type="ECO:0000313" key="3">
    <source>
        <dbReference type="Proteomes" id="UP000251889"/>
    </source>
</evidence>
<dbReference type="Gene3D" id="3.30.70.330">
    <property type="match status" value="1"/>
</dbReference>
<dbReference type="InterPro" id="IPR035979">
    <property type="entry name" value="RBD_domain_sf"/>
</dbReference>
<dbReference type="EMBL" id="QMFY01000002">
    <property type="protein sequence ID" value="RAW02197.1"/>
    <property type="molecule type" value="Genomic_DNA"/>
</dbReference>
<dbReference type="GO" id="GO:0003723">
    <property type="term" value="F:RNA binding"/>
    <property type="evidence" value="ECO:0007669"/>
    <property type="project" value="InterPro"/>
</dbReference>
<dbReference type="PANTHER" id="PTHR15241">
    <property type="entry name" value="TRANSFORMER-2-RELATED"/>
    <property type="match status" value="1"/>
</dbReference>
<dbReference type="PROSITE" id="PS50102">
    <property type="entry name" value="RRM"/>
    <property type="match status" value="1"/>
</dbReference>
<feature type="domain" description="RRM" evidence="1">
    <location>
        <begin position="1"/>
        <end position="79"/>
    </location>
</feature>
<dbReference type="Proteomes" id="UP000251889">
    <property type="component" value="Unassembled WGS sequence"/>
</dbReference>
<keyword evidence="3" id="KW-1185">Reference proteome</keyword>
<dbReference type="InterPro" id="IPR012677">
    <property type="entry name" value="Nucleotide-bd_a/b_plait_sf"/>
</dbReference>
<name>A0A364Y722_9BACT</name>
<dbReference type="AlphaFoldDB" id="A0A364Y722"/>
<dbReference type="SMART" id="SM00360">
    <property type="entry name" value="RRM"/>
    <property type="match status" value="1"/>
</dbReference>
<proteinExistence type="predicted"/>
<dbReference type="Pfam" id="PF00076">
    <property type="entry name" value="RRM_1"/>
    <property type="match status" value="1"/>
</dbReference>
<dbReference type="PANTHER" id="PTHR15241:SF304">
    <property type="entry name" value="RRM DOMAIN-CONTAINING PROTEIN"/>
    <property type="match status" value="1"/>
</dbReference>